<organism evidence="7 8">
    <name type="scientific">Xanthobacter agilis</name>
    <dbReference type="NCBI Taxonomy" id="47492"/>
    <lineage>
        <taxon>Bacteria</taxon>
        <taxon>Pseudomonadati</taxon>
        <taxon>Pseudomonadota</taxon>
        <taxon>Alphaproteobacteria</taxon>
        <taxon>Hyphomicrobiales</taxon>
        <taxon>Xanthobacteraceae</taxon>
        <taxon>Xanthobacter</taxon>
    </lineage>
</organism>
<evidence type="ECO:0000313" key="8">
    <source>
        <dbReference type="Proteomes" id="UP001241747"/>
    </source>
</evidence>
<evidence type="ECO:0000256" key="2">
    <source>
        <dbReference type="ARBA" id="ARBA00009677"/>
    </source>
</evidence>
<keyword evidence="7" id="KW-0282">Flagellum</keyword>
<dbReference type="NCBIfam" id="TIGR01396">
    <property type="entry name" value="FlgB"/>
    <property type="match status" value="1"/>
</dbReference>
<comment type="caution">
    <text evidence="7">The sequence shown here is derived from an EMBL/GenBank/DDBJ whole genome shotgun (WGS) entry which is preliminary data.</text>
</comment>
<accession>A0ABU0LHV5</accession>
<protein>
    <recommendedName>
        <fullName evidence="3">Flagellar basal body rod protein FlgB</fullName>
    </recommendedName>
</protein>
<keyword evidence="4" id="KW-0975">Bacterial flagellum</keyword>
<dbReference type="NCBIfam" id="NF004653">
    <property type="entry name" value="PRK06003.1"/>
    <property type="match status" value="1"/>
</dbReference>
<comment type="function">
    <text evidence="5">Structural component of flagellum, the bacterial motility apparatus. Part of the rod structure of flagellar basal body.</text>
</comment>
<evidence type="ECO:0000313" key="7">
    <source>
        <dbReference type="EMBL" id="MDQ0506670.1"/>
    </source>
</evidence>
<comment type="subcellular location">
    <subcellularLocation>
        <location evidence="1">Bacterial flagellum basal body</location>
    </subcellularLocation>
</comment>
<reference evidence="7 8" key="1">
    <citation type="submission" date="2023-07" db="EMBL/GenBank/DDBJ databases">
        <title>Genomic Encyclopedia of Type Strains, Phase IV (KMG-IV): sequencing the most valuable type-strain genomes for metagenomic binning, comparative biology and taxonomic classification.</title>
        <authorList>
            <person name="Goeker M."/>
        </authorList>
    </citation>
    <scope>NUCLEOTIDE SEQUENCE [LARGE SCALE GENOMIC DNA]</scope>
    <source>
        <strain evidence="7 8">DSM 3770</strain>
    </source>
</reference>
<keyword evidence="7" id="KW-0966">Cell projection</keyword>
<feature type="domain" description="Flagellar basal body rod protein N-terminal" evidence="6">
    <location>
        <begin position="17"/>
        <end position="37"/>
    </location>
</feature>
<sequence>MQPLYLFGLASRHSQWASVRQAAIAGNIANANTPGYKAVDAAAFDAVLNQTQLNVARTSESHLAAPSVDVPTRTLSAKDAWGVNNSGNSVSIEQEMMKANEVNSSFTLDTTIVRTFNRMILASLK</sequence>
<evidence type="ECO:0000256" key="1">
    <source>
        <dbReference type="ARBA" id="ARBA00004117"/>
    </source>
</evidence>
<proteinExistence type="inferred from homology"/>
<dbReference type="InterPro" id="IPR001444">
    <property type="entry name" value="Flag_bb_rod_N"/>
</dbReference>
<evidence type="ECO:0000259" key="6">
    <source>
        <dbReference type="Pfam" id="PF00460"/>
    </source>
</evidence>
<gene>
    <name evidence="7" type="ORF">QOZ94_003484</name>
</gene>
<dbReference type="RefSeq" id="WP_237345338.1">
    <property type="nucleotide sequence ID" value="NZ_JABWGX010000009.1"/>
</dbReference>
<keyword evidence="7" id="KW-0969">Cilium</keyword>
<comment type="similarity">
    <text evidence="2">Belongs to the flagella basal body rod proteins family.</text>
</comment>
<dbReference type="InterPro" id="IPR006300">
    <property type="entry name" value="FlgB"/>
</dbReference>
<name>A0ABU0LHV5_XANAG</name>
<dbReference type="Pfam" id="PF00460">
    <property type="entry name" value="Flg_bb_rod"/>
    <property type="match status" value="1"/>
</dbReference>
<dbReference type="Proteomes" id="UP001241747">
    <property type="component" value="Unassembled WGS sequence"/>
</dbReference>
<evidence type="ECO:0000256" key="4">
    <source>
        <dbReference type="ARBA" id="ARBA00023143"/>
    </source>
</evidence>
<keyword evidence="8" id="KW-1185">Reference proteome</keyword>
<evidence type="ECO:0000256" key="3">
    <source>
        <dbReference type="ARBA" id="ARBA00014376"/>
    </source>
</evidence>
<evidence type="ECO:0000256" key="5">
    <source>
        <dbReference type="ARBA" id="ARBA00024934"/>
    </source>
</evidence>
<dbReference type="EMBL" id="JAUSVY010000009">
    <property type="protein sequence ID" value="MDQ0506670.1"/>
    <property type="molecule type" value="Genomic_DNA"/>
</dbReference>